<evidence type="ECO:0008006" key="4">
    <source>
        <dbReference type="Google" id="ProtNLM"/>
    </source>
</evidence>
<feature type="transmembrane region" description="Helical" evidence="1">
    <location>
        <begin position="266"/>
        <end position="287"/>
    </location>
</feature>
<dbReference type="Proteomes" id="UP000598488">
    <property type="component" value="Unassembled WGS sequence"/>
</dbReference>
<feature type="transmembrane region" description="Helical" evidence="1">
    <location>
        <begin position="653"/>
        <end position="671"/>
    </location>
</feature>
<dbReference type="InterPro" id="IPR050545">
    <property type="entry name" value="Mycobact_MmpL"/>
</dbReference>
<dbReference type="EMBL" id="JAEMUH010000005">
    <property type="protein sequence ID" value="MBJ7550328.1"/>
    <property type="molecule type" value="Genomic_DNA"/>
</dbReference>
<feature type="transmembrane region" description="Helical" evidence="1">
    <location>
        <begin position="732"/>
        <end position="753"/>
    </location>
</feature>
<reference evidence="2 3" key="1">
    <citation type="submission" date="2020-12" db="EMBL/GenBank/DDBJ databases">
        <title>Comparative genome analysis of fungal antagonists Marinomonas ostreistagni 398 and M. spartinae 468.</title>
        <authorList>
            <person name="Fields J.L."/>
            <person name="Mavrodi O.V."/>
            <person name="Biber P.D."/>
            <person name="Indest K.J."/>
            <person name="Mavrodi D.V."/>
        </authorList>
    </citation>
    <scope>NUCLEOTIDE SEQUENCE [LARGE SCALE GENOMIC DNA]</scope>
    <source>
        <strain evidence="2 3">USM7</strain>
    </source>
</reference>
<comment type="caution">
    <text evidence="2">The sequence shown here is derived from an EMBL/GenBank/DDBJ whole genome shotgun (WGS) entry which is preliminary data.</text>
</comment>
<organism evidence="2 3">
    <name type="scientific">Marinomonas ostreistagni</name>
    <dbReference type="NCBI Taxonomy" id="359209"/>
    <lineage>
        <taxon>Bacteria</taxon>
        <taxon>Pseudomonadati</taxon>
        <taxon>Pseudomonadota</taxon>
        <taxon>Gammaproteobacteria</taxon>
        <taxon>Oceanospirillales</taxon>
        <taxon>Oceanospirillaceae</taxon>
        <taxon>Marinomonas</taxon>
    </lineage>
</organism>
<keyword evidence="3" id="KW-1185">Reference proteome</keyword>
<proteinExistence type="predicted"/>
<feature type="transmembrane region" description="Helical" evidence="1">
    <location>
        <begin position="357"/>
        <end position="378"/>
    </location>
</feature>
<feature type="transmembrane region" description="Helical" evidence="1">
    <location>
        <begin position="327"/>
        <end position="351"/>
    </location>
</feature>
<feature type="transmembrane region" description="Helical" evidence="1">
    <location>
        <begin position="293"/>
        <end position="315"/>
    </location>
</feature>
<accession>A0ABS0ZAS6</accession>
<evidence type="ECO:0000313" key="2">
    <source>
        <dbReference type="EMBL" id="MBJ7550328.1"/>
    </source>
</evidence>
<gene>
    <name evidence="2" type="ORF">JHD44_06515</name>
</gene>
<dbReference type="PANTHER" id="PTHR33406:SF13">
    <property type="entry name" value="MEMBRANE PROTEIN YDFJ"/>
    <property type="match status" value="1"/>
</dbReference>
<name>A0ABS0ZAS6_9GAMM</name>
<dbReference type="RefSeq" id="WP_199461961.1">
    <property type="nucleotide sequence ID" value="NZ_JAEMUH010000005.1"/>
</dbReference>
<evidence type="ECO:0000256" key="1">
    <source>
        <dbReference type="SAM" id="Phobius"/>
    </source>
</evidence>
<feature type="transmembrane region" description="Helical" evidence="1">
    <location>
        <begin position="626"/>
        <end position="646"/>
    </location>
</feature>
<keyword evidence="1" id="KW-0472">Membrane</keyword>
<feature type="transmembrane region" description="Helical" evidence="1">
    <location>
        <begin position="240"/>
        <end position="259"/>
    </location>
</feature>
<dbReference type="Gene3D" id="1.20.1640.10">
    <property type="entry name" value="Multidrug efflux transporter AcrB transmembrane domain"/>
    <property type="match status" value="2"/>
</dbReference>
<sequence>MRKVAAFIWLVIVLGICSIAWLKGPSFESSIMALLPQSEQSPYSAAAMQSQSDAMGQLLTLMILHPEVDKARTATLNIQSILADSPILLEQSPEHLQQQSLNPKFRFSVLSDQVKRRLENGQWQQQSDIALGQLFNPVASAPVDLKADPFGLYGSFLQDSVLSSNIKTQQGLFRLSSTPQPAFVLFYRLSENAFSLSTQSQLAPLLQQVKDYASANQVTVKMSGLVIHASYGANQAKQEISTIGVGSVLGIILLILAAFRSLKPLFYTLVPISVGAMVALAITTLIFPSVHLITFAFGAGLVGVAVDYSMHYVCAQSGQTENRLTKSLFVSLLLGLISSVLAYAGLALTPFPGLRQIALFASIGLVASWLTVLFWLPLVSNLSNMRLHPSIIDMCQHLTPVYSSKRHLQAVFAATTLSVIGSVFIYCSSAKDDLDTLQTSPIQLLNEDRTVQQAMGNGYQSTFLLITATGIEALLQKEEQVRLTLDRLRFEGDLGNYLSISQSLPSQAQQHRNITLVSELYRTQLAPFMNKIGASALIKQEAQQSFNQNHTILTLSEWQTSPLGHMLSSQLIRHKDGHISSVIRIQGKFSQAAKSQLQELASHTNLVEYIDPIADISDTLARYRTQLTMCLVIAYLVVSSVLLLRYRKQLWQIILPPLSASIMAFAIATLLNGGYNLFNIVALMLVFGIGLDMGIFIKESHGAAHTWVAVSLSTITSLLAFGLLVLSETPVLYHFGVIVLPGLLFVWLLTPFIQPISYGESRNA</sequence>
<dbReference type="PANTHER" id="PTHR33406">
    <property type="entry name" value="MEMBRANE PROTEIN MJ1562-RELATED"/>
    <property type="match status" value="1"/>
</dbReference>
<keyword evidence="1" id="KW-1133">Transmembrane helix</keyword>
<keyword evidence="1" id="KW-0812">Transmembrane</keyword>
<dbReference type="SUPFAM" id="SSF82866">
    <property type="entry name" value="Multidrug efflux transporter AcrB transmembrane domain"/>
    <property type="match status" value="2"/>
</dbReference>
<feature type="transmembrane region" description="Helical" evidence="1">
    <location>
        <begin position="704"/>
        <end position="726"/>
    </location>
</feature>
<protein>
    <recommendedName>
        <fullName evidence="4">Membrane transport protein MMPL domain-containing protein</fullName>
    </recommendedName>
</protein>
<feature type="transmembrane region" description="Helical" evidence="1">
    <location>
        <begin position="677"/>
        <end position="697"/>
    </location>
</feature>
<evidence type="ECO:0000313" key="3">
    <source>
        <dbReference type="Proteomes" id="UP000598488"/>
    </source>
</evidence>